<feature type="chain" id="PRO_5046559605" evidence="1">
    <location>
        <begin position="24"/>
        <end position="262"/>
    </location>
</feature>
<gene>
    <name evidence="3" type="ORF">ACG04Q_16585</name>
</gene>
<keyword evidence="4" id="KW-1185">Reference proteome</keyword>
<feature type="signal peptide" evidence="1">
    <location>
        <begin position="1"/>
        <end position="23"/>
    </location>
</feature>
<dbReference type="RefSeq" id="WP_394512105.1">
    <property type="nucleotide sequence ID" value="NZ_JBIGHX010000005.1"/>
</dbReference>
<sequence>MSFHPSHALTALCLFTLSLPSLAAVQQGSSFGATAEAGSVKAGGWYQSTASASHGSASGNTEASAWGSSESFSVHARAWTSENPTLPIYCTVYTCSWRTYANVSVWDTVTITPTAGSTETLDYRFAIDGFRKRGPWAYGSGTTATSWYYIGTDANGWYTPNMRTLGNGKMEAAGTVEARNGQPITLYVYGALSVSARDGAVADYSHTMSFHWDLPPGWTYTSASGHFSPVAAPVPEPASMALMASGLVGLAVLQRRRRSARR</sequence>
<reference evidence="3 4" key="1">
    <citation type="submission" date="2024-08" db="EMBL/GenBank/DDBJ databases">
        <authorList>
            <person name="Lu H."/>
        </authorList>
    </citation>
    <scope>NUCLEOTIDE SEQUENCE [LARGE SCALE GENOMIC DNA]</scope>
    <source>
        <strain evidence="3 4">DXS20W</strain>
    </source>
</reference>
<proteinExistence type="predicted"/>
<dbReference type="InterPro" id="IPR013424">
    <property type="entry name" value="Ice-binding_C"/>
</dbReference>
<keyword evidence="1" id="KW-0732">Signal</keyword>
<comment type="caution">
    <text evidence="3">The sequence shown here is derived from an EMBL/GenBank/DDBJ whole genome shotgun (WGS) entry which is preliminary data.</text>
</comment>
<evidence type="ECO:0000313" key="4">
    <source>
        <dbReference type="Proteomes" id="UP001606302"/>
    </source>
</evidence>
<evidence type="ECO:0000256" key="1">
    <source>
        <dbReference type="SAM" id="SignalP"/>
    </source>
</evidence>
<dbReference type="Pfam" id="PF07589">
    <property type="entry name" value="PEP-CTERM"/>
    <property type="match status" value="1"/>
</dbReference>
<name>A0ABW7GMM3_9BURK</name>
<dbReference type="Proteomes" id="UP001606302">
    <property type="component" value="Unassembled WGS sequence"/>
</dbReference>
<dbReference type="EMBL" id="JBIGHX010000005">
    <property type="protein sequence ID" value="MFG6463190.1"/>
    <property type="molecule type" value="Genomic_DNA"/>
</dbReference>
<feature type="domain" description="Ice-binding protein C-terminal" evidence="2">
    <location>
        <begin position="233"/>
        <end position="256"/>
    </location>
</feature>
<dbReference type="NCBIfam" id="TIGR02595">
    <property type="entry name" value="PEP_CTERM"/>
    <property type="match status" value="1"/>
</dbReference>
<evidence type="ECO:0000313" key="3">
    <source>
        <dbReference type="EMBL" id="MFG6463190.1"/>
    </source>
</evidence>
<evidence type="ECO:0000259" key="2">
    <source>
        <dbReference type="Pfam" id="PF07589"/>
    </source>
</evidence>
<organism evidence="3 4">
    <name type="scientific">Pelomonas lactea</name>
    <dbReference type="NCBI Taxonomy" id="3299030"/>
    <lineage>
        <taxon>Bacteria</taxon>
        <taxon>Pseudomonadati</taxon>
        <taxon>Pseudomonadota</taxon>
        <taxon>Betaproteobacteria</taxon>
        <taxon>Burkholderiales</taxon>
        <taxon>Sphaerotilaceae</taxon>
        <taxon>Roseateles</taxon>
    </lineage>
</organism>
<accession>A0ABW7GMM3</accession>
<protein>
    <submittedName>
        <fullName evidence="3">PEP-CTERM sorting domain-containing protein</fullName>
    </submittedName>
</protein>